<dbReference type="RefSeq" id="WP_101849602.1">
    <property type="nucleotide sequence ID" value="NZ_PKIZ01000010.1"/>
</dbReference>
<name>A0A2I1PAV6_9MICO</name>
<sequence length="97" mass="10522">MDDDGTKDRVTITSGSKTTRVTVRLATGRTVSTGHTHGPVLTRARTQYVGAAHISAWSSLGYRRERLSNGTIRAHTSVGIAPRPGDDFRQRHCCTDG</sequence>
<evidence type="ECO:0000313" key="3">
    <source>
        <dbReference type="Proteomes" id="UP000234206"/>
    </source>
</evidence>
<dbReference type="AlphaFoldDB" id="A0A2I1PAV6"/>
<evidence type="ECO:0000256" key="1">
    <source>
        <dbReference type="SAM" id="MobiDB-lite"/>
    </source>
</evidence>
<keyword evidence="3" id="KW-1185">Reference proteome</keyword>
<organism evidence="2 3">
    <name type="scientific">Kytococcus schroeteri</name>
    <dbReference type="NCBI Taxonomy" id="138300"/>
    <lineage>
        <taxon>Bacteria</taxon>
        <taxon>Bacillati</taxon>
        <taxon>Actinomycetota</taxon>
        <taxon>Actinomycetes</taxon>
        <taxon>Micrococcales</taxon>
        <taxon>Kytococcaceae</taxon>
        <taxon>Kytococcus</taxon>
    </lineage>
</organism>
<dbReference type="Proteomes" id="UP000234206">
    <property type="component" value="Unassembled WGS sequence"/>
</dbReference>
<evidence type="ECO:0000313" key="2">
    <source>
        <dbReference type="EMBL" id="PKZ41721.1"/>
    </source>
</evidence>
<proteinExistence type="predicted"/>
<feature type="compositionally biased region" description="Basic and acidic residues" evidence="1">
    <location>
        <begin position="84"/>
        <end position="97"/>
    </location>
</feature>
<comment type="caution">
    <text evidence="2">The sequence shown here is derived from an EMBL/GenBank/DDBJ whole genome shotgun (WGS) entry which is preliminary data.</text>
</comment>
<feature type="region of interest" description="Disordered" evidence="1">
    <location>
        <begin position="75"/>
        <end position="97"/>
    </location>
</feature>
<accession>A0A2I1PAV6</accession>
<protein>
    <submittedName>
        <fullName evidence="2">Uncharacterized protein</fullName>
    </submittedName>
</protein>
<dbReference type="EMBL" id="PKIZ01000010">
    <property type="protein sequence ID" value="PKZ41721.1"/>
    <property type="molecule type" value="Genomic_DNA"/>
</dbReference>
<gene>
    <name evidence="2" type="ORF">CYJ76_06590</name>
</gene>
<reference evidence="2 3" key="1">
    <citation type="submission" date="2017-12" db="EMBL/GenBank/DDBJ databases">
        <title>Phylogenetic diversity of female urinary microbiome.</title>
        <authorList>
            <person name="Thomas-White K."/>
            <person name="Wolfe A.J."/>
        </authorList>
    </citation>
    <scope>NUCLEOTIDE SEQUENCE [LARGE SCALE GENOMIC DNA]</scope>
    <source>
        <strain evidence="2 3">UMB1298</strain>
    </source>
</reference>